<gene>
    <name evidence="1" type="ORF">IDJ77_04490</name>
</gene>
<dbReference type="EMBL" id="JACWMY010000002">
    <property type="protein sequence ID" value="MBD1363061.1"/>
    <property type="molecule type" value="Genomic_DNA"/>
</dbReference>
<protein>
    <submittedName>
        <fullName evidence="1">Uncharacterized protein</fullName>
    </submittedName>
</protein>
<evidence type="ECO:0000313" key="2">
    <source>
        <dbReference type="Proteomes" id="UP000606600"/>
    </source>
</evidence>
<sequence length="91" mass="10657">MKNFTINCIIKNELQKLTVKFRQSSIAYFYIYKDNFWVGTVSKCGDQQYHLISYSKFSISQKDINAIGEQLDVHERLILSPKNPFRTFNAA</sequence>
<keyword evidence="2" id="KW-1185">Reference proteome</keyword>
<comment type="caution">
    <text evidence="1">The sequence shown here is derived from an EMBL/GenBank/DDBJ whole genome shotgun (WGS) entry which is preliminary data.</text>
</comment>
<accession>A0ABR7WL69</accession>
<proteinExistence type="predicted"/>
<evidence type="ECO:0000313" key="1">
    <source>
        <dbReference type="EMBL" id="MBD1363061.1"/>
    </source>
</evidence>
<dbReference type="RefSeq" id="WP_191187734.1">
    <property type="nucleotide sequence ID" value="NZ_JACWMY010000002.1"/>
</dbReference>
<name>A0ABR7WL69_9SPHI</name>
<reference evidence="1 2" key="1">
    <citation type="submission" date="2020-09" db="EMBL/GenBank/DDBJ databases">
        <title>Novel species of Mucilaginibacter isolated from a glacier on the Tibetan Plateau.</title>
        <authorList>
            <person name="Liu Q."/>
            <person name="Xin Y.-H."/>
        </authorList>
    </citation>
    <scope>NUCLEOTIDE SEQUENCE [LARGE SCALE GENOMIC DNA]</scope>
    <source>
        <strain evidence="1 2">ZT4R22</strain>
    </source>
</reference>
<dbReference type="Proteomes" id="UP000606600">
    <property type="component" value="Unassembled WGS sequence"/>
</dbReference>
<organism evidence="1 2">
    <name type="scientific">Mucilaginibacter pankratovii</name>
    <dbReference type="NCBI Taxonomy" id="2772110"/>
    <lineage>
        <taxon>Bacteria</taxon>
        <taxon>Pseudomonadati</taxon>
        <taxon>Bacteroidota</taxon>
        <taxon>Sphingobacteriia</taxon>
        <taxon>Sphingobacteriales</taxon>
        <taxon>Sphingobacteriaceae</taxon>
        <taxon>Mucilaginibacter</taxon>
    </lineage>
</organism>